<evidence type="ECO:0000313" key="5">
    <source>
        <dbReference type="Proteomes" id="UP000308707"/>
    </source>
</evidence>
<comment type="caution">
    <text evidence="4">The sequence shown here is derived from an EMBL/GenBank/DDBJ whole genome shotgun (WGS) entry which is preliminary data.</text>
</comment>
<dbReference type="Pfam" id="PF00889">
    <property type="entry name" value="EF_TS"/>
    <property type="match status" value="1"/>
</dbReference>
<dbReference type="SUPFAM" id="SSF54713">
    <property type="entry name" value="Elongation factor Ts (EF-Ts), dimerisation domain"/>
    <property type="match status" value="1"/>
</dbReference>
<dbReference type="InterPro" id="IPR001816">
    <property type="entry name" value="Transl_elong_EFTs/EF1B"/>
</dbReference>
<reference evidence="4 5" key="1">
    <citation type="submission" date="2019-04" db="EMBL/GenBank/DDBJ databases">
        <title>Reference strain of H23.</title>
        <authorList>
            <person name="Luo X."/>
        </authorList>
    </citation>
    <scope>NUCLEOTIDE SEQUENCE [LARGE SCALE GENOMIC DNA]</scope>
    <source>
        <strain evidence="4 5">H23</strain>
    </source>
</reference>
<evidence type="ECO:0000313" key="4">
    <source>
        <dbReference type="EMBL" id="TKR30683.1"/>
    </source>
</evidence>
<evidence type="ECO:0000259" key="3">
    <source>
        <dbReference type="Pfam" id="PF00889"/>
    </source>
</evidence>
<dbReference type="PANTHER" id="PTHR11741">
    <property type="entry name" value="ELONGATION FACTOR TS"/>
    <property type="match status" value="1"/>
</dbReference>
<keyword evidence="2" id="KW-0648">Protein biosynthesis</keyword>
<gene>
    <name evidence="4" type="ORF">FCE95_11295</name>
</gene>
<dbReference type="InterPro" id="IPR036402">
    <property type="entry name" value="EF-Ts_dimer_sf"/>
</dbReference>
<evidence type="ECO:0000256" key="2">
    <source>
        <dbReference type="ARBA" id="ARBA00022917"/>
    </source>
</evidence>
<accession>A0A4V5ZQA1</accession>
<dbReference type="Gene3D" id="3.30.479.20">
    <property type="entry name" value="Elongation factor Ts, dimerisation domain"/>
    <property type="match status" value="1"/>
</dbReference>
<dbReference type="Proteomes" id="UP000308707">
    <property type="component" value="Unassembled WGS sequence"/>
</dbReference>
<feature type="domain" description="Translation elongation factor EFTs/EF1B dimerisation" evidence="3">
    <location>
        <begin position="4"/>
        <end position="56"/>
    </location>
</feature>
<sequence length="120" mass="13430">MNYTDRFIESYVHNGGIGVLIELGVSDPLIVKSDAFRQLAKDLAIHIAAMAPATVDDLMQQPFAKDPELTINKLVAMAADDFRDKIIILRFVRWSTEVQGPLQPEPPKSPAVIYNLRNPR</sequence>
<organism evidence="4 5">
    <name type="scientific">Luteimonas gilva</name>
    <dbReference type="NCBI Taxonomy" id="2572684"/>
    <lineage>
        <taxon>Bacteria</taxon>
        <taxon>Pseudomonadati</taxon>
        <taxon>Pseudomonadota</taxon>
        <taxon>Gammaproteobacteria</taxon>
        <taxon>Lysobacterales</taxon>
        <taxon>Lysobacteraceae</taxon>
        <taxon>Luteimonas</taxon>
    </lineage>
</organism>
<dbReference type="OrthoDB" id="6058150at2"/>
<dbReference type="GO" id="GO:0003746">
    <property type="term" value="F:translation elongation factor activity"/>
    <property type="evidence" value="ECO:0007669"/>
    <property type="project" value="UniProtKB-KW"/>
</dbReference>
<protein>
    <recommendedName>
        <fullName evidence="3">Translation elongation factor EFTs/EF1B dimerisation domain-containing protein</fullName>
    </recommendedName>
</protein>
<keyword evidence="1" id="KW-0251">Elongation factor</keyword>
<proteinExistence type="predicted"/>
<dbReference type="AlphaFoldDB" id="A0A4V5ZQA1"/>
<dbReference type="RefSeq" id="WP_137267114.1">
    <property type="nucleotide sequence ID" value="NZ_SZUA01000002.1"/>
</dbReference>
<name>A0A4V5ZQA1_9GAMM</name>
<evidence type="ECO:0000256" key="1">
    <source>
        <dbReference type="ARBA" id="ARBA00022768"/>
    </source>
</evidence>
<dbReference type="EMBL" id="SZUA01000002">
    <property type="protein sequence ID" value="TKR30683.1"/>
    <property type="molecule type" value="Genomic_DNA"/>
</dbReference>
<dbReference type="PANTHER" id="PTHR11741:SF0">
    <property type="entry name" value="ELONGATION FACTOR TS, MITOCHONDRIAL"/>
    <property type="match status" value="1"/>
</dbReference>
<dbReference type="InterPro" id="IPR014039">
    <property type="entry name" value="Transl_elong_EFTs/EF1B_dimer"/>
</dbReference>
<keyword evidence="5" id="KW-1185">Reference proteome</keyword>